<organism evidence="1 2">
    <name type="scientific">Cardiosporidium cionae</name>
    <dbReference type="NCBI Taxonomy" id="476202"/>
    <lineage>
        <taxon>Eukaryota</taxon>
        <taxon>Sar</taxon>
        <taxon>Alveolata</taxon>
        <taxon>Apicomplexa</taxon>
        <taxon>Aconoidasida</taxon>
        <taxon>Nephromycida</taxon>
        <taxon>Cardiosporidium</taxon>
    </lineage>
</organism>
<keyword evidence="1" id="KW-0812">Transmembrane</keyword>
<comment type="caution">
    <text evidence="1">The sequence shown here is derived from an EMBL/GenBank/DDBJ whole genome shotgun (WGS) entry which is preliminary data.</text>
</comment>
<keyword evidence="2" id="KW-1185">Reference proteome</keyword>
<evidence type="ECO:0000313" key="2">
    <source>
        <dbReference type="Proteomes" id="UP000823046"/>
    </source>
</evidence>
<reference evidence="1 2" key="1">
    <citation type="journal article" date="2020" name="bioRxiv">
        <title>Metabolic contributions of an alphaproteobacterial endosymbiont in the apicomplexan Cardiosporidium cionae.</title>
        <authorList>
            <person name="Hunter E.S."/>
            <person name="Paight C.J."/>
            <person name="Lane C.E."/>
        </authorList>
    </citation>
    <scope>NUCLEOTIDE SEQUENCE [LARGE SCALE GENOMIC DNA]</scope>
    <source>
        <strain evidence="1">ESH_2018</strain>
    </source>
</reference>
<name>A0ABQ7JEB3_9APIC</name>
<keyword evidence="1" id="KW-0472">Membrane</keyword>
<evidence type="ECO:0000313" key="1">
    <source>
        <dbReference type="EMBL" id="KAF8822304.1"/>
    </source>
</evidence>
<dbReference type="EMBL" id="JADAQX010000065">
    <property type="protein sequence ID" value="KAF8822304.1"/>
    <property type="molecule type" value="Genomic_DNA"/>
</dbReference>
<proteinExistence type="predicted"/>
<accession>A0ABQ7JEB3</accession>
<gene>
    <name evidence="1" type="ORF">IE077_004037</name>
</gene>
<sequence length="184" mass="21658">MINDFIEAYLSHKYNIELAISVGNKSLDSLENMIKQAEVQLQKLALKEDPIALPDFKTSEESKLIVYVISIEDIKLRLECHGQRIDTQPRTWNEKRIEFHEIFSFDFENYLDELRIEIIGEDDNNTNEITLGESSFSIDQCKDQRKHEVTQVITGKIHATLHMYSQWLFSKVRMMHERAPRRTV</sequence>
<protein>
    <submittedName>
        <fullName evidence="1">Multi-pass transmembrane protein</fullName>
    </submittedName>
</protein>
<dbReference type="Proteomes" id="UP000823046">
    <property type="component" value="Unassembled WGS sequence"/>
</dbReference>